<proteinExistence type="inferred from homology"/>
<dbReference type="SMART" id="SM00607">
    <property type="entry name" value="FTP"/>
    <property type="match status" value="2"/>
</dbReference>
<evidence type="ECO:0000313" key="10">
    <source>
        <dbReference type="Proteomes" id="UP000028030"/>
    </source>
</evidence>
<evidence type="ECO:0000256" key="1">
    <source>
        <dbReference type="ARBA" id="ARBA00002219"/>
    </source>
</evidence>
<dbReference type="Gene3D" id="2.60.40.1430">
    <property type="entry name" value="Perfringolysin, domain 4"/>
    <property type="match status" value="1"/>
</dbReference>
<dbReference type="SUPFAM" id="SSF56978">
    <property type="entry name" value="Perfringolysin"/>
    <property type="match status" value="1"/>
</dbReference>
<reference evidence="9 10" key="1">
    <citation type="submission" date="2014-05" db="EMBL/GenBank/DDBJ databases">
        <authorList>
            <person name="Daugherty S.C."/>
            <person name="Tallon L.J."/>
            <person name="Sadzewicz L."/>
            <person name="Kilian M."/>
            <person name="Tettelin H."/>
        </authorList>
    </citation>
    <scope>NUCLEOTIDE SEQUENCE [LARGE SCALE GENOMIC DNA]</scope>
    <source>
        <strain evidence="9 10">SK642</strain>
    </source>
</reference>
<dbReference type="InterPro" id="IPR029058">
    <property type="entry name" value="AB_hydrolase_fold"/>
</dbReference>
<evidence type="ECO:0000256" key="7">
    <source>
        <dbReference type="ARBA" id="ARBA00023157"/>
    </source>
</evidence>
<evidence type="ECO:0000256" key="6">
    <source>
        <dbReference type="ARBA" id="ARBA00022837"/>
    </source>
</evidence>
<keyword evidence="4" id="KW-0479">Metal-binding</keyword>
<keyword evidence="6" id="KW-0106">Calcium</keyword>
<dbReference type="PATRIC" id="fig|28037.97.peg.706"/>
<dbReference type="Gene3D" id="2.60.120.260">
    <property type="entry name" value="Galactose-binding domain-like"/>
    <property type="match status" value="2"/>
</dbReference>
<dbReference type="PROSITE" id="PS50022">
    <property type="entry name" value="FA58C_3"/>
    <property type="match status" value="1"/>
</dbReference>
<dbReference type="PANTHER" id="PTHR45713">
    <property type="entry name" value="FTP DOMAIN-CONTAINING PROTEIN"/>
    <property type="match status" value="1"/>
</dbReference>
<dbReference type="Gene3D" id="3.40.50.1820">
    <property type="entry name" value="alpha/beta hydrolase"/>
    <property type="match status" value="1"/>
</dbReference>
<comment type="similarity">
    <text evidence="2">Belongs to the fucolectin family.</text>
</comment>
<evidence type="ECO:0000256" key="3">
    <source>
        <dbReference type="ARBA" id="ARBA00011233"/>
    </source>
</evidence>
<dbReference type="CDD" id="cd00741">
    <property type="entry name" value="Lipase"/>
    <property type="match status" value="1"/>
</dbReference>
<dbReference type="GO" id="GO:0006629">
    <property type="term" value="P:lipid metabolic process"/>
    <property type="evidence" value="ECO:0007669"/>
    <property type="project" value="InterPro"/>
</dbReference>
<dbReference type="SUPFAM" id="SSF53474">
    <property type="entry name" value="alpha/beta-Hydrolases"/>
    <property type="match status" value="1"/>
</dbReference>
<dbReference type="Pfam" id="PF01764">
    <property type="entry name" value="Lipase_3"/>
    <property type="match status" value="1"/>
</dbReference>
<evidence type="ECO:0000256" key="2">
    <source>
        <dbReference type="ARBA" id="ARBA00010147"/>
    </source>
</evidence>
<comment type="subunit">
    <text evidence="3">Homotrimer.</text>
</comment>
<dbReference type="InterPro" id="IPR051941">
    <property type="entry name" value="BG_Antigen-Binding_Lectin"/>
</dbReference>
<evidence type="ECO:0000256" key="5">
    <source>
        <dbReference type="ARBA" id="ARBA00022734"/>
    </source>
</evidence>
<dbReference type="GO" id="GO:0042806">
    <property type="term" value="F:fucose binding"/>
    <property type="evidence" value="ECO:0007669"/>
    <property type="project" value="UniProtKB-ARBA"/>
</dbReference>
<keyword evidence="5" id="KW-0430">Lectin</keyword>
<dbReference type="InterPro" id="IPR008979">
    <property type="entry name" value="Galactose-bd-like_sf"/>
</dbReference>
<organism evidence="9 10">
    <name type="scientific">Streptococcus mitis</name>
    <dbReference type="NCBI Taxonomy" id="28037"/>
    <lineage>
        <taxon>Bacteria</taxon>
        <taxon>Bacillati</taxon>
        <taxon>Bacillota</taxon>
        <taxon>Bacilli</taxon>
        <taxon>Lactobacillales</taxon>
        <taxon>Streptococcaceae</taxon>
        <taxon>Streptococcus</taxon>
        <taxon>Streptococcus mitis group</taxon>
    </lineage>
</organism>
<dbReference type="PANTHER" id="PTHR45713:SF6">
    <property type="entry name" value="F5_8 TYPE C DOMAIN-CONTAINING PROTEIN"/>
    <property type="match status" value="1"/>
</dbReference>
<dbReference type="InterPro" id="IPR006585">
    <property type="entry name" value="FTP1"/>
</dbReference>
<gene>
    <name evidence="9" type="ORF">SK642_0760</name>
</gene>
<dbReference type="Pfam" id="PF17440">
    <property type="entry name" value="Thiol_cytolys_C"/>
    <property type="match status" value="1"/>
</dbReference>
<dbReference type="Pfam" id="PF22633">
    <property type="entry name" value="F5_F8_type_C_2"/>
    <property type="match status" value="2"/>
</dbReference>
<keyword evidence="7" id="KW-1015">Disulfide bond</keyword>
<comment type="function">
    <text evidence="1">Acts as a defensive agent. Recognizes blood group fucosylated oligosaccharides including A, B, H and Lewis B-type antigens. Does not recognize Lewis A antigen and has low affinity for monovalent haptens.</text>
</comment>
<evidence type="ECO:0000313" key="9">
    <source>
        <dbReference type="EMBL" id="KEQ40526.1"/>
    </source>
</evidence>
<comment type="caution">
    <text evidence="9">The sequence shown here is derived from an EMBL/GenBank/DDBJ whole genome shotgun (WGS) entry which is preliminary data.</text>
</comment>
<dbReference type="GO" id="GO:0046872">
    <property type="term" value="F:metal ion binding"/>
    <property type="evidence" value="ECO:0007669"/>
    <property type="project" value="UniProtKB-KW"/>
</dbReference>
<evidence type="ECO:0000256" key="4">
    <source>
        <dbReference type="ARBA" id="ARBA00022723"/>
    </source>
</evidence>
<dbReference type="GO" id="GO:0010185">
    <property type="term" value="P:regulation of cellular defense response"/>
    <property type="evidence" value="ECO:0007669"/>
    <property type="project" value="UniProtKB-ARBA"/>
</dbReference>
<feature type="domain" description="F5/8 type C" evidence="8">
    <location>
        <begin position="278"/>
        <end position="429"/>
    </location>
</feature>
<protein>
    <submittedName>
        <fullName evidence="9">Platelet aggregation factor Sm-hPAF domain protein</fullName>
    </submittedName>
</protein>
<dbReference type="AlphaFoldDB" id="A0A081QC53"/>
<dbReference type="EMBL" id="JPFW01000007">
    <property type="protein sequence ID" value="KEQ40526.1"/>
    <property type="molecule type" value="Genomic_DNA"/>
</dbReference>
<dbReference type="Proteomes" id="UP000028030">
    <property type="component" value="Unassembled WGS sequence"/>
</dbReference>
<dbReference type="InterPro" id="IPR036359">
    <property type="entry name" value="Thiol_cytolysin_sf"/>
</dbReference>
<dbReference type="InterPro" id="IPR038700">
    <property type="entry name" value="Thiol_cytolys_C_sf"/>
</dbReference>
<dbReference type="InterPro" id="IPR000421">
    <property type="entry name" value="FA58C"/>
</dbReference>
<name>A0A081QC53_STRMT</name>
<dbReference type="InterPro" id="IPR035390">
    <property type="entry name" value="Thiol_cytolys_C"/>
</dbReference>
<dbReference type="GO" id="GO:0015485">
    <property type="term" value="F:cholesterol binding"/>
    <property type="evidence" value="ECO:0007669"/>
    <property type="project" value="InterPro"/>
</dbReference>
<evidence type="ECO:0000259" key="8">
    <source>
        <dbReference type="PROSITE" id="PS50022"/>
    </source>
</evidence>
<dbReference type="SUPFAM" id="SSF49785">
    <property type="entry name" value="Galactose-binding domain-like"/>
    <property type="match status" value="2"/>
</dbReference>
<sequence length="563" mass="64188">MTGHSLGGYLAQIAAVEAYQKYPTFYNNVLKKVTTFSAPKVITSRTIWNAKNGFWDVGLESRKLALSGKIKHYVVDNDNVVTSLIRNDNDIVTFTGNSSFKHRSRGYFESRMNAIPNFNIGKRDTLDKQGYRDQKLDNVYFFKKKEVPLLSTQPSSESFENIALGKRVTQSSTAFGGDARRAVDGKLDGNYGHNSVTHTDFQSKPWWQVDLDKEETIRQINIYNRTDAAQDRLTNFNVILLDSFGKEIERKRIAYLRDSSAQISIDYKKARFVRIELDGYNALSLAEVQVFRAENIAWKKQARQSSTEFGGDASRALDGNTNSSYSQQSITHTKFENQPWWEVDLGRTEQVGLVRLHNRGDGELSKRLSDFDVILYDEKGTEVARQYVSRLEGSSLDLQLNGKLGRRVRIQLRQKNQALSLAEVEVFRFVAKNNATTQASKPVQLLNYTPVKDKTLTIQHSGAYIARYSISWEEVTVDKEGNSVVRSHSWEGNGRNQTAGSVLNLPIKSNMRNLRIKIEKRTGLFWNRWQTIYDNRPILAQAHRKITHWGTTLNSKVSDDDVL</sequence>
<accession>A0A081QC53</accession>
<dbReference type="InterPro" id="IPR002921">
    <property type="entry name" value="Fungal_lipase-type"/>
</dbReference>